<dbReference type="PANTHER" id="PTHR43124">
    <property type="entry name" value="PURINE EFFLUX PUMP PBUE"/>
    <property type="match status" value="1"/>
</dbReference>
<dbReference type="STRING" id="1437875.CFRA_05950"/>
<dbReference type="Pfam" id="PF07690">
    <property type="entry name" value="MFS_1"/>
    <property type="match status" value="1"/>
</dbReference>
<evidence type="ECO:0000256" key="6">
    <source>
        <dbReference type="SAM" id="Phobius"/>
    </source>
</evidence>
<feature type="transmembrane region" description="Helical" evidence="6">
    <location>
        <begin position="105"/>
        <end position="122"/>
    </location>
</feature>
<keyword evidence="9" id="KW-1185">Reference proteome</keyword>
<accession>A0A1L7CSQ6</accession>
<dbReference type="GO" id="GO:0022857">
    <property type="term" value="F:transmembrane transporter activity"/>
    <property type="evidence" value="ECO:0007669"/>
    <property type="project" value="InterPro"/>
</dbReference>
<dbReference type="InterPro" id="IPR020846">
    <property type="entry name" value="MFS_dom"/>
</dbReference>
<feature type="transmembrane region" description="Helical" evidence="6">
    <location>
        <begin position="246"/>
        <end position="267"/>
    </location>
</feature>
<evidence type="ECO:0000256" key="1">
    <source>
        <dbReference type="ARBA" id="ARBA00004651"/>
    </source>
</evidence>
<dbReference type="PANTHER" id="PTHR43124:SF3">
    <property type="entry name" value="CHLORAMPHENICOL EFFLUX PUMP RV0191"/>
    <property type="match status" value="1"/>
</dbReference>
<evidence type="ECO:0000256" key="5">
    <source>
        <dbReference type="ARBA" id="ARBA00023136"/>
    </source>
</evidence>
<keyword evidence="5 6" id="KW-0472">Membrane</keyword>
<dbReference type="SUPFAM" id="SSF103473">
    <property type="entry name" value="MFS general substrate transporter"/>
    <property type="match status" value="1"/>
</dbReference>
<feature type="transmembrane region" description="Helical" evidence="6">
    <location>
        <begin position="164"/>
        <end position="187"/>
    </location>
</feature>
<dbReference type="InterPro" id="IPR050189">
    <property type="entry name" value="MFS_Efflux_Transporters"/>
</dbReference>
<name>A0A1L7CSQ6_9CORY</name>
<dbReference type="Proteomes" id="UP000185434">
    <property type="component" value="Chromosome"/>
</dbReference>
<sequence>MAPNRTPPRAAWILLLVVMVPQLGLTLANPSNTAIAGELGTSVAAVEATLTVYMVGYAVSMFVSGTLADRFDATRLQALGLGLFAVGCVLAAFAPTVAFLGLSRFLQALGGTSTTVLCRIIVQRRYPADRRISVLTSMSMVISLTPSLSPLVGGLATRVLDWRALFLVLAVFAVALVPLILLLGGAVADNPRLPTPRRFAGALGQALSSASFRWYASAISLVWMTYFGFVSSSTTILQDLLGQPPVAYGALMAVPALGYLSGSMLVKRASDASRAVVRGLGLGVVGVAGALLLAVLGAFGMFGMFGATERPVFVVAAMAVTFIGVGATIPFTQAGLLGLELDYPGVAAGLFFFIQMAGGAAFSALVRALSLTTVPAFLVVLVIPQIVVTVMVLGGRAAATPK</sequence>
<evidence type="ECO:0000313" key="8">
    <source>
        <dbReference type="EMBL" id="APT88859.1"/>
    </source>
</evidence>
<feature type="domain" description="Major facilitator superfamily (MFS) profile" evidence="7">
    <location>
        <begin position="10"/>
        <end position="396"/>
    </location>
</feature>
<evidence type="ECO:0000256" key="3">
    <source>
        <dbReference type="ARBA" id="ARBA00022692"/>
    </source>
</evidence>
<feature type="transmembrane region" description="Helical" evidence="6">
    <location>
        <begin position="199"/>
        <end position="226"/>
    </location>
</feature>
<dbReference type="EMBL" id="CP009247">
    <property type="protein sequence ID" value="APT88859.1"/>
    <property type="molecule type" value="Genomic_DNA"/>
</dbReference>
<reference evidence="8 9" key="1">
    <citation type="submission" date="2014-08" db="EMBL/GenBank/DDBJ databases">
        <title>Complete genome sequence of Corynebacterium frankenforstense ST18(T) (=DSM 45800(T)), isolated from raw cow milk.</title>
        <authorList>
            <person name="Ruckert C."/>
            <person name="Albersmeier A."/>
            <person name="Winkler A."/>
            <person name="Lipski A."/>
            <person name="Kalinowski J."/>
        </authorList>
    </citation>
    <scope>NUCLEOTIDE SEQUENCE [LARGE SCALE GENOMIC DNA]</scope>
    <source>
        <strain evidence="8 9">ST18</strain>
    </source>
</reference>
<keyword evidence="2" id="KW-1003">Cell membrane</keyword>
<proteinExistence type="predicted"/>
<dbReference type="PROSITE" id="PS50850">
    <property type="entry name" value="MFS"/>
    <property type="match status" value="1"/>
</dbReference>
<evidence type="ECO:0000256" key="4">
    <source>
        <dbReference type="ARBA" id="ARBA00022989"/>
    </source>
</evidence>
<comment type="subcellular location">
    <subcellularLocation>
        <location evidence="1">Cell membrane</location>
        <topology evidence="1">Multi-pass membrane protein</topology>
    </subcellularLocation>
</comment>
<dbReference type="OrthoDB" id="9814303at2"/>
<feature type="transmembrane region" description="Helical" evidence="6">
    <location>
        <begin position="311"/>
        <end position="331"/>
    </location>
</feature>
<keyword evidence="3 6" id="KW-0812">Transmembrane</keyword>
<protein>
    <recommendedName>
        <fullName evidence="7">Major facilitator superfamily (MFS) profile domain-containing protein</fullName>
    </recommendedName>
</protein>
<feature type="transmembrane region" description="Helical" evidence="6">
    <location>
        <begin position="343"/>
        <end position="365"/>
    </location>
</feature>
<dbReference type="Gene3D" id="1.20.1720.10">
    <property type="entry name" value="Multidrug resistance protein D"/>
    <property type="match status" value="1"/>
</dbReference>
<keyword evidence="4 6" id="KW-1133">Transmembrane helix</keyword>
<dbReference type="InterPro" id="IPR011701">
    <property type="entry name" value="MFS"/>
</dbReference>
<evidence type="ECO:0000256" key="2">
    <source>
        <dbReference type="ARBA" id="ARBA00022475"/>
    </source>
</evidence>
<feature type="transmembrane region" description="Helical" evidence="6">
    <location>
        <begin position="134"/>
        <end position="152"/>
    </location>
</feature>
<feature type="transmembrane region" description="Helical" evidence="6">
    <location>
        <begin position="279"/>
        <end position="305"/>
    </location>
</feature>
<feature type="transmembrane region" description="Helical" evidence="6">
    <location>
        <begin position="44"/>
        <end position="67"/>
    </location>
</feature>
<gene>
    <name evidence="8" type="ORF">CFRA_05950</name>
</gene>
<evidence type="ECO:0000313" key="9">
    <source>
        <dbReference type="Proteomes" id="UP000185434"/>
    </source>
</evidence>
<evidence type="ECO:0000259" key="7">
    <source>
        <dbReference type="PROSITE" id="PS50850"/>
    </source>
</evidence>
<organism evidence="8 9">
    <name type="scientific">Corynebacterium frankenforstense DSM 45800</name>
    <dbReference type="NCBI Taxonomy" id="1437875"/>
    <lineage>
        <taxon>Bacteria</taxon>
        <taxon>Bacillati</taxon>
        <taxon>Actinomycetota</taxon>
        <taxon>Actinomycetes</taxon>
        <taxon>Mycobacteriales</taxon>
        <taxon>Corynebacteriaceae</taxon>
        <taxon>Corynebacterium</taxon>
    </lineage>
</organism>
<dbReference type="GO" id="GO:0005886">
    <property type="term" value="C:plasma membrane"/>
    <property type="evidence" value="ECO:0007669"/>
    <property type="project" value="UniProtKB-SubCell"/>
</dbReference>
<dbReference type="RefSeq" id="WP_075663846.1">
    <property type="nucleotide sequence ID" value="NZ_CP009247.1"/>
</dbReference>
<feature type="transmembrane region" description="Helical" evidence="6">
    <location>
        <begin position="79"/>
        <end position="99"/>
    </location>
</feature>
<dbReference type="InterPro" id="IPR036259">
    <property type="entry name" value="MFS_trans_sf"/>
</dbReference>
<feature type="transmembrane region" description="Helical" evidence="6">
    <location>
        <begin position="377"/>
        <end position="399"/>
    </location>
</feature>
<dbReference type="AlphaFoldDB" id="A0A1L7CSQ6"/>
<dbReference type="KEGG" id="cfk:CFRA_05950"/>